<gene>
    <name evidence="3" type="ORF">Pma05_13130</name>
</gene>
<proteinExistence type="predicted"/>
<feature type="domain" description="DUF58" evidence="2">
    <location>
        <begin position="82"/>
        <end position="317"/>
    </location>
</feature>
<evidence type="ECO:0000313" key="3">
    <source>
        <dbReference type="EMBL" id="GIG94740.1"/>
    </source>
</evidence>
<evidence type="ECO:0000256" key="1">
    <source>
        <dbReference type="SAM" id="MobiDB-lite"/>
    </source>
</evidence>
<organism evidence="3 4">
    <name type="scientific">Plantactinospora mayteni</name>
    <dbReference type="NCBI Taxonomy" id="566021"/>
    <lineage>
        <taxon>Bacteria</taxon>
        <taxon>Bacillati</taxon>
        <taxon>Actinomycetota</taxon>
        <taxon>Actinomycetes</taxon>
        <taxon>Micromonosporales</taxon>
        <taxon>Micromonosporaceae</taxon>
        <taxon>Plantactinospora</taxon>
    </lineage>
</organism>
<dbReference type="PANTHER" id="PTHR33608:SF6">
    <property type="entry name" value="BLL2464 PROTEIN"/>
    <property type="match status" value="1"/>
</dbReference>
<accession>A0ABQ4EJ66</accession>
<sequence length="368" mass="40412">MRRRSNRRAGRAAVVPPPATPNGPEKREGTDRMNEGYATVHHLAPHRRLRRLELAITRRLDGLLHGQHLGLLPGAGSELTGSREYRPGEDEVRRMDWAVTARTGVPHVREVDADRELTTWLLVDSTPSMDFGTAELEKRELAVAATAAIGYLTANFGNRLGGHLLGADGIRRFPARTGREHLLGLLHTLLAAPRGPAGSPPPALADALAGLHRAAPRRGLVVVVSDWLDGLPDGVPGLDTKDRPGWETERPEWETELRRLAVRHQVLAVEVTDPRELELPDVGLITLVDPESGRRREVSTGSRRLRERYADAARQQRVLVRAALRRAGAAHLALRTDRDWVTDIVRHVYAQRRLAAAARTPGPTGGAA</sequence>
<evidence type="ECO:0000313" key="4">
    <source>
        <dbReference type="Proteomes" id="UP000621500"/>
    </source>
</evidence>
<evidence type="ECO:0000259" key="2">
    <source>
        <dbReference type="Pfam" id="PF01882"/>
    </source>
</evidence>
<comment type="caution">
    <text evidence="3">The sequence shown here is derived from an EMBL/GenBank/DDBJ whole genome shotgun (WGS) entry which is preliminary data.</text>
</comment>
<dbReference type="InterPro" id="IPR002881">
    <property type="entry name" value="DUF58"/>
</dbReference>
<dbReference type="Proteomes" id="UP000621500">
    <property type="component" value="Unassembled WGS sequence"/>
</dbReference>
<feature type="region of interest" description="Disordered" evidence="1">
    <location>
        <begin position="1"/>
        <end position="31"/>
    </location>
</feature>
<dbReference type="EMBL" id="BONX01000007">
    <property type="protein sequence ID" value="GIG94740.1"/>
    <property type="molecule type" value="Genomic_DNA"/>
</dbReference>
<dbReference type="Pfam" id="PF01882">
    <property type="entry name" value="DUF58"/>
    <property type="match status" value="1"/>
</dbReference>
<dbReference type="PANTHER" id="PTHR33608">
    <property type="entry name" value="BLL2464 PROTEIN"/>
    <property type="match status" value="1"/>
</dbReference>
<keyword evidence="4" id="KW-1185">Reference proteome</keyword>
<protein>
    <recommendedName>
        <fullName evidence="2">DUF58 domain-containing protein</fullName>
    </recommendedName>
</protein>
<feature type="compositionally biased region" description="Basic residues" evidence="1">
    <location>
        <begin position="1"/>
        <end position="10"/>
    </location>
</feature>
<name>A0ABQ4EJ66_9ACTN</name>
<reference evidence="3 4" key="1">
    <citation type="submission" date="2021-01" db="EMBL/GenBank/DDBJ databases">
        <title>Whole genome shotgun sequence of Plantactinospora mayteni NBRC 109088.</title>
        <authorList>
            <person name="Komaki H."/>
            <person name="Tamura T."/>
        </authorList>
    </citation>
    <scope>NUCLEOTIDE SEQUENCE [LARGE SCALE GENOMIC DNA]</scope>
    <source>
        <strain evidence="3 4">NBRC 109088</strain>
    </source>
</reference>